<feature type="domain" description="Calcineurin-like phosphoesterase" evidence="3">
    <location>
        <begin position="131"/>
        <end position="377"/>
    </location>
</feature>
<protein>
    <submittedName>
        <fullName evidence="4">Metallophosphoesterase</fullName>
    </submittedName>
</protein>
<dbReference type="Gene3D" id="3.60.21.10">
    <property type="match status" value="1"/>
</dbReference>
<dbReference type="EMBL" id="CAFB01000037">
    <property type="protein sequence ID" value="CCD29078.1"/>
    <property type="molecule type" value="Genomic_DNA"/>
</dbReference>
<evidence type="ECO:0000256" key="1">
    <source>
        <dbReference type="ARBA" id="ARBA00022729"/>
    </source>
</evidence>
<dbReference type="GO" id="GO:0003993">
    <property type="term" value="F:acid phosphatase activity"/>
    <property type="evidence" value="ECO:0007669"/>
    <property type="project" value="InterPro"/>
</dbReference>
<dbReference type="PROSITE" id="PS51257">
    <property type="entry name" value="PROKAR_LIPOPROTEIN"/>
    <property type="match status" value="1"/>
</dbReference>
<dbReference type="OrthoDB" id="9763403at2"/>
<dbReference type="InterPro" id="IPR039331">
    <property type="entry name" value="PAPs-like"/>
</dbReference>
<dbReference type="eggNOG" id="COG1409">
    <property type="taxonomic scope" value="Bacteria"/>
</dbReference>
<organism evidence="4 5">
    <name type="scientific">Candidatus Glomeribacter gigasporarum BEG34</name>
    <dbReference type="NCBI Taxonomy" id="1070319"/>
    <lineage>
        <taxon>Bacteria</taxon>
        <taxon>Pseudomonadati</taxon>
        <taxon>Pseudomonadota</taxon>
        <taxon>Betaproteobacteria</taxon>
        <taxon>Burkholderiales</taxon>
        <taxon>Burkholderiaceae</taxon>
        <taxon>Candidatus Glomeribacter</taxon>
    </lineage>
</organism>
<evidence type="ECO:0000313" key="4">
    <source>
        <dbReference type="EMBL" id="CCD29078.1"/>
    </source>
</evidence>
<dbReference type="PANTHER" id="PTHR22953:SF153">
    <property type="entry name" value="PURPLE ACID PHOSPHATASE"/>
    <property type="match status" value="1"/>
</dbReference>
<comment type="caution">
    <text evidence="4">The sequence shown here is derived from an EMBL/GenBank/DDBJ whole genome shotgun (WGS) entry which is preliminary data.</text>
</comment>
<proteinExistence type="predicted"/>
<evidence type="ECO:0000313" key="5">
    <source>
        <dbReference type="Proteomes" id="UP000054051"/>
    </source>
</evidence>
<dbReference type="InterPro" id="IPR029052">
    <property type="entry name" value="Metallo-depent_PP-like"/>
</dbReference>
<gene>
    <name evidence="4" type="ORF">CAGGBEG34_200082</name>
</gene>
<dbReference type="Proteomes" id="UP000054051">
    <property type="component" value="Unassembled WGS sequence"/>
</dbReference>
<reference evidence="4 5" key="1">
    <citation type="submission" date="2011-08" db="EMBL/GenBank/DDBJ databases">
        <title>The genome of the obligate endobacterium of an arbuscular mycorrhizal fungus reveals an interphylum network of nutritional interactions.</title>
        <authorList>
            <person name="Ghignone S."/>
            <person name="Salvioli A."/>
            <person name="Anca I."/>
            <person name="Lumini E."/>
            <person name="Ortu G."/>
            <person name="Petiti L."/>
            <person name="Cruveiller S."/>
            <person name="Bianciotto V."/>
            <person name="Piffanelli P."/>
            <person name="Lanfranco L."/>
            <person name="Bonfante P."/>
        </authorList>
    </citation>
    <scope>NUCLEOTIDE SEQUENCE [LARGE SCALE GENOMIC DNA]</scope>
    <source>
        <strain evidence="4 5">BEG34</strain>
    </source>
</reference>
<evidence type="ECO:0000259" key="3">
    <source>
        <dbReference type="Pfam" id="PF00149"/>
    </source>
</evidence>
<feature type="chain" id="PRO_5003432443" evidence="2">
    <location>
        <begin position="26"/>
        <end position="472"/>
    </location>
</feature>
<dbReference type="STRING" id="1070319.CAGGBEG34_200082"/>
<sequence length="472" mass="52204">MIKINRCVWSFAAFSVIYISLSACSRSSLTPPSAQRPFTAFVVLGEEGAQTARALTEELQCPFIELDGVSERMEVRAPAGVMPARPRLSASVSAKPAAFPVLTCEKQLPPKIRHASIDGRPLPLKKEAPGRIVVIGDTGCRLQKGGAGFQACNDSEQFTFVKVAQLAARWKPDLVIHVGDYHYRETPCPDGNTGCVNSPWGYGYDTWREDFFRPTAPLLRAAPWVMARGNHESCSRAGQGWWRFLDPRPLLPGRDCNDPANDQKGDYSHPYAIPIGDDTQLIVLDTSNAPNKEIKPGDIRLSQYRTLYTQLETLAQRARRNIVVLHHPLLGFVGNYPNPDDLAHPLPENPGLQSVFRTLNPNFLPSNVDLVLSGHIHLFEQLSFSTAHPSQFVVGISGTQLETVPVPATLAPDITPMAGARIQNFDVWNGFGYMTMKRIRPSEWDVRVWNSAGQPVRKCHIAGRASHCEAVR</sequence>
<keyword evidence="5" id="KW-1185">Reference proteome</keyword>
<evidence type="ECO:0000256" key="2">
    <source>
        <dbReference type="SAM" id="SignalP"/>
    </source>
</evidence>
<dbReference type="PANTHER" id="PTHR22953">
    <property type="entry name" value="ACID PHOSPHATASE RELATED"/>
    <property type="match status" value="1"/>
</dbReference>
<dbReference type="RefSeq" id="WP_006682317.1">
    <property type="nucleotide sequence ID" value="NZ_CAFB01000037.1"/>
</dbReference>
<dbReference type="SUPFAM" id="SSF56300">
    <property type="entry name" value="Metallo-dependent phosphatases"/>
    <property type="match status" value="1"/>
</dbReference>
<dbReference type="AlphaFoldDB" id="G2J8I1"/>
<dbReference type="InterPro" id="IPR004843">
    <property type="entry name" value="Calcineurin-like_PHP"/>
</dbReference>
<keyword evidence="1 2" id="KW-0732">Signal</keyword>
<feature type="signal peptide" evidence="2">
    <location>
        <begin position="1"/>
        <end position="25"/>
    </location>
</feature>
<dbReference type="Pfam" id="PF00149">
    <property type="entry name" value="Metallophos"/>
    <property type="match status" value="1"/>
</dbReference>
<accession>G2J8I1</accession>
<name>G2J8I1_9BURK</name>